<dbReference type="PRINTS" id="PR00723">
    <property type="entry name" value="SUBTILISIN"/>
</dbReference>
<dbReference type="GO" id="GO:0004252">
    <property type="term" value="F:serine-type endopeptidase activity"/>
    <property type="evidence" value="ECO:0007669"/>
    <property type="project" value="UniProtKB-EC"/>
</dbReference>
<gene>
    <name evidence="10" type="ORF">FOL47_011354</name>
</gene>
<dbReference type="InterPro" id="IPR051048">
    <property type="entry name" value="Peptidase_S8/S53_subtilisin"/>
</dbReference>
<comment type="caution">
    <text evidence="10">The sequence shown here is derived from an EMBL/GenBank/DDBJ whole genome shotgun (WGS) entry which is preliminary data.</text>
</comment>
<evidence type="ECO:0000256" key="1">
    <source>
        <dbReference type="ARBA" id="ARBA00011073"/>
    </source>
</evidence>
<comment type="catalytic activity">
    <reaction evidence="6">
        <text>Hydrolysis of proteins with broad specificity for peptide bonds, and a preference for a large uncharged residue in P1. Hydrolyzes peptide amides.</text>
        <dbReference type="EC" id="3.4.21.62"/>
    </reaction>
</comment>
<feature type="domain" description="Peptidase S8/S53" evidence="9">
    <location>
        <begin position="37"/>
        <end position="143"/>
    </location>
</feature>
<dbReference type="InterPro" id="IPR015500">
    <property type="entry name" value="Peptidase_S8_subtilisin-rel"/>
</dbReference>
<keyword evidence="2" id="KW-0645">Protease</keyword>
<keyword evidence="4" id="KW-0720">Serine protease</keyword>
<dbReference type="OrthoDB" id="531541at2759"/>
<evidence type="ECO:0000256" key="4">
    <source>
        <dbReference type="ARBA" id="ARBA00022825"/>
    </source>
</evidence>
<dbReference type="Pfam" id="PF00082">
    <property type="entry name" value="Peptidase_S8"/>
    <property type="match status" value="1"/>
</dbReference>
<evidence type="ECO:0000256" key="3">
    <source>
        <dbReference type="ARBA" id="ARBA00022801"/>
    </source>
</evidence>
<comment type="similarity">
    <text evidence="1 8">Belongs to the peptidase S8 family.</text>
</comment>
<name>A0A7J6KZQ2_PERCH</name>
<accession>A0A7J6KZQ2</accession>
<keyword evidence="11" id="KW-1185">Reference proteome</keyword>
<evidence type="ECO:0000256" key="6">
    <source>
        <dbReference type="ARBA" id="ARBA00023529"/>
    </source>
</evidence>
<dbReference type="PROSITE" id="PS51892">
    <property type="entry name" value="SUBTILASE"/>
    <property type="match status" value="1"/>
</dbReference>
<evidence type="ECO:0000259" key="9">
    <source>
        <dbReference type="Pfam" id="PF00082"/>
    </source>
</evidence>
<evidence type="ECO:0000256" key="5">
    <source>
        <dbReference type="ARBA" id="ARBA00023145"/>
    </source>
</evidence>
<evidence type="ECO:0000313" key="10">
    <source>
        <dbReference type="EMBL" id="KAF4651916.1"/>
    </source>
</evidence>
<evidence type="ECO:0000256" key="8">
    <source>
        <dbReference type="PROSITE-ProRule" id="PRU01240"/>
    </source>
</evidence>
<dbReference type="EMBL" id="JAAPAO010000987">
    <property type="protein sequence ID" value="KAF4651916.1"/>
    <property type="molecule type" value="Genomic_DNA"/>
</dbReference>
<dbReference type="GO" id="GO:0006508">
    <property type="term" value="P:proteolysis"/>
    <property type="evidence" value="ECO:0007669"/>
    <property type="project" value="UniProtKB-KW"/>
</dbReference>
<comment type="caution">
    <text evidence="8">Lacks conserved residue(s) required for the propagation of feature annotation.</text>
</comment>
<dbReference type="InterPro" id="IPR000209">
    <property type="entry name" value="Peptidase_S8/S53_dom"/>
</dbReference>
<evidence type="ECO:0000256" key="2">
    <source>
        <dbReference type="ARBA" id="ARBA00022670"/>
    </source>
</evidence>
<dbReference type="EC" id="3.4.21.62" evidence="7"/>
<dbReference type="Gene3D" id="3.40.50.200">
    <property type="entry name" value="Peptidase S8/S53 domain"/>
    <property type="match status" value="1"/>
</dbReference>
<keyword evidence="3" id="KW-0378">Hydrolase</keyword>
<dbReference type="SUPFAM" id="SSF52743">
    <property type="entry name" value="Subtilisin-like"/>
    <property type="match status" value="1"/>
</dbReference>
<sequence>MLGTNDPLSSCQPYLELIGMAHAWEDIRRVRETRPLRGVVVAVIDAGIDITLPDLVNHLWRNPRDAYSAYNYNSNDLTDAIGHGTMRAGVTAAETNNGIGIASVAGAVGVKVMVLKAFDVDLGASLFDILRALNFAVANGAEVSP</sequence>
<dbReference type="InterPro" id="IPR036852">
    <property type="entry name" value="Peptidase_S8/S53_dom_sf"/>
</dbReference>
<proteinExistence type="inferred from homology"/>
<dbReference type="PANTHER" id="PTHR43399:SF4">
    <property type="entry name" value="CELL WALL-ASSOCIATED PROTEASE"/>
    <property type="match status" value="1"/>
</dbReference>
<protein>
    <recommendedName>
        <fullName evidence="7">subtilisin</fullName>
        <ecNumber evidence="7">3.4.21.62</ecNumber>
    </recommendedName>
</protein>
<evidence type="ECO:0000256" key="7">
    <source>
        <dbReference type="ARBA" id="ARBA00023619"/>
    </source>
</evidence>
<dbReference type="AlphaFoldDB" id="A0A7J6KZQ2"/>
<reference evidence="10 11" key="1">
    <citation type="submission" date="2020-04" db="EMBL/GenBank/DDBJ databases">
        <title>Perkinsus chesapeaki whole genome sequence.</title>
        <authorList>
            <person name="Bogema D.R."/>
        </authorList>
    </citation>
    <scope>NUCLEOTIDE SEQUENCE [LARGE SCALE GENOMIC DNA]</scope>
    <source>
        <strain evidence="10">ATCC PRA-425</strain>
    </source>
</reference>
<evidence type="ECO:0000313" key="11">
    <source>
        <dbReference type="Proteomes" id="UP000591131"/>
    </source>
</evidence>
<dbReference type="Proteomes" id="UP000591131">
    <property type="component" value="Unassembled WGS sequence"/>
</dbReference>
<dbReference type="PANTHER" id="PTHR43399">
    <property type="entry name" value="SUBTILISIN-RELATED"/>
    <property type="match status" value="1"/>
</dbReference>
<keyword evidence="5" id="KW-0865">Zymogen</keyword>
<organism evidence="10 11">
    <name type="scientific">Perkinsus chesapeaki</name>
    <name type="common">Clam parasite</name>
    <name type="synonym">Perkinsus andrewsi</name>
    <dbReference type="NCBI Taxonomy" id="330153"/>
    <lineage>
        <taxon>Eukaryota</taxon>
        <taxon>Sar</taxon>
        <taxon>Alveolata</taxon>
        <taxon>Perkinsozoa</taxon>
        <taxon>Perkinsea</taxon>
        <taxon>Perkinsida</taxon>
        <taxon>Perkinsidae</taxon>
        <taxon>Perkinsus</taxon>
    </lineage>
</organism>